<dbReference type="InterPro" id="IPR051908">
    <property type="entry name" value="Ribosomal_N-acetyltransferase"/>
</dbReference>
<dbReference type="AlphaFoldDB" id="A0A660CI11"/>
<dbReference type="GO" id="GO:0005737">
    <property type="term" value="C:cytoplasm"/>
    <property type="evidence" value="ECO:0007669"/>
    <property type="project" value="TreeGrafter"/>
</dbReference>
<dbReference type="SUPFAM" id="SSF55729">
    <property type="entry name" value="Acyl-CoA N-acyltransferases (Nat)"/>
    <property type="match status" value="1"/>
</dbReference>
<dbReference type="OrthoDB" id="3466127at2"/>
<dbReference type="InterPro" id="IPR000182">
    <property type="entry name" value="GNAT_dom"/>
</dbReference>
<evidence type="ECO:0000313" key="3">
    <source>
        <dbReference type="Proteomes" id="UP000317303"/>
    </source>
</evidence>
<dbReference type="EMBL" id="VLJV01000001">
    <property type="protein sequence ID" value="TWH21273.1"/>
    <property type="molecule type" value="Genomic_DNA"/>
</dbReference>
<dbReference type="Proteomes" id="UP000317303">
    <property type="component" value="Unassembled WGS sequence"/>
</dbReference>
<accession>A0A660CI11</accession>
<dbReference type="Gene3D" id="3.40.630.30">
    <property type="match status" value="1"/>
</dbReference>
<dbReference type="Pfam" id="PF13302">
    <property type="entry name" value="Acetyltransf_3"/>
    <property type="match status" value="1"/>
</dbReference>
<dbReference type="RefSeq" id="WP_030532102.1">
    <property type="nucleotide sequence ID" value="NZ_JOIJ01000007.1"/>
</dbReference>
<sequence length="218" mass="23561">MLAEVFPLAGLRLRTPRLELRVPDDAQLAALADLAVAGIHPPGEMPFLHPFTDAAPDALARSVVQRHYRIRSEVTHESWTLPLTVLHNGTVVGTQGLQATDFAVTREVGSGSWLGRAHQGQGIGTEMRAAVLHLAFAELGADTARSESFEDTPTSMAVSHKLGYADDGTATYSVQGRRRTARRLLLTREAWQRHRTVEVTVEGLAPCLPLLGAGSSSR</sequence>
<organism evidence="2 3">
    <name type="scientific">Prauserella rugosa</name>
    <dbReference type="NCBI Taxonomy" id="43354"/>
    <lineage>
        <taxon>Bacteria</taxon>
        <taxon>Bacillati</taxon>
        <taxon>Actinomycetota</taxon>
        <taxon>Actinomycetes</taxon>
        <taxon>Pseudonocardiales</taxon>
        <taxon>Pseudonocardiaceae</taxon>
        <taxon>Prauserella</taxon>
    </lineage>
</organism>
<evidence type="ECO:0000259" key="1">
    <source>
        <dbReference type="PROSITE" id="PS51186"/>
    </source>
</evidence>
<keyword evidence="3" id="KW-1185">Reference proteome</keyword>
<evidence type="ECO:0000313" key="2">
    <source>
        <dbReference type="EMBL" id="TWH21273.1"/>
    </source>
</evidence>
<dbReference type="PANTHER" id="PTHR43441:SF11">
    <property type="entry name" value="RIBOSOMAL-PROTEIN-SERINE ACETYLTRANSFERASE"/>
    <property type="match status" value="1"/>
</dbReference>
<comment type="caution">
    <text evidence="2">The sequence shown here is derived from an EMBL/GenBank/DDBJ whole genome shotgun (WGS) entry which is preliminary data.</text>
</comment>
<dbReference type="PROSITE" id="PS51186">
    <property type="entry name" value="GNAT"/>
    <property type="match status" value="1"/>
</dbReference>
<dbReference type="InterPro" id="IPR016181">
    <property type="entry name" value="Acyl_CoA_acyltransferase"/>
</dbReference>
<proteinExistence type="predicted"/>
<feature type="domain" description="N-acetyltransferase" evidence="1">
    <location>
        <begin position="37"/>
        <end position="189"/>
    </location>
</feature>
<dbReference type="GO" id="GO:0008999">
    <property type="term" value="F:protein-N-terminal-alanine acetyltransferase activity"/>
    <property type="evidence" value="ECO:0007669"/>
    <property type="project" value="TreeGrafter"/>
</dbReference>
<reference evidence="2 3" key="1">
    <citation type="submission" date="2019-07" db="EMBL/GenBank/DDBJ databases">
        <title>R&amp;d 2014.</title>
        <authorList>
            <person name="Klenk H.-P."/>
        </authorList>
    </citation>
    <scope>NUCLEOTIDE SEQUENCE [LARGE SCALE GENOMIC DNA]</scope>
    <source>
        <strain evidence="2 3">DSM 43194</strain>
    </source>
</reference>
<dbReference type="GO" id="GO:1990189">
    <property type="term" value="F:protein N-terminal-serine acetyltransferase activity"/>
    <property type="evidence" value="ECO:0007669"/>
    <property type="project" value="TreeGrafter"/>
</dbReference>
<gene>
    <name evidence="2" type="ORF">JD82_03130</name>
</gene>
<protein>
    <submittedName>
        <fullName evidence="2">RimJ/RimL family protein N-acetyltransferase</fullName>
    </submittedName>
</protein>
<name>A0A660CI11_9PSEU</name>
<keyword evidence="2" id="KW-0808">Transferase</keyword>
<dbReference type="PANTHER" id="PTHR43441">
    <property type="entry name" value="RIBOSOMAL-PROTEIN-SERINE ACETYLTRANSFERASE"/>
    <property type="match status" value="1"/>
</dbReference>